<feature type="non-terminal residue" evidence="2">
    <location>
        <position position="1"/>
    </location>
</feature>
<feature type="non-terminal residue" evidence="2">
    <location>
        <position position="53"/>
    </location>
</feature>
<protein>
    <submittedName>
        <fullName evidence="2">Uncharacterized protein</fullName>
    </submittedName>
</protein>
<dbReference type="AlphaFoldDB" id="A0A6J4MZX7"/>
<proteinExistence type="predicted"/>
<accession>A0A6J4MZX7</accession>
<feature type="compositionally biased region" description="Basic residues" evidence="1">
    <location>
        <begin position="25"/>
        <end position="42"/>
    </location>
</feature>
<dbReference type="EMBL" id="CADCUP010000001">
    <property type="protein sequence ID" value="CAA9370852.1"/>
    <property type="molecule type" value="Genomic_DNA"/>
</dbReference>
<gene>
    <name evidence="2" type="ORF">AVDCRST_MAG06-53</name>
</gene>
<feature type="region of interest" description="Disordered" evidence="1">
    <location>
        <begin position="1"/>
        <end position="53"/>
    </location>
</feature>
<organism evidence="2">
    <name type="scientific">uncultured Nocardioides sp</name>
    <dbReference type="NCBI Taxonomy" id="198441"/>
    <lineage>
        <taxon>Bacteria</taxon>
        <taxon>Bacillati</taxon>
        <taxon>Actinomycetota</taxon>
        <taxon>Actinomycetes</taxon>
        <taxon>Propionibacteriales</taxon>
        <taxon>Nocardioidaceae</taxon>
        <taxon>Nocardioides</taxon>
        <taxon>environmental samples</taxon>
    </lineage>
</organism>
<evidence type="ECO:0000313" key="2">
    <source>
        <dbReference type="EMBL" id="CAA9370852.1"/>
    </source>
</evidence>
<evidence type="ECO:0000256" key="1">
    <source>
        <dbReference type="SAM" id="MobiDB-lite"/>
    </source>
</evidence>
<reference evidence="2" key="1">
    <citation type="submission" date="2020-02" db="EMBL/GenBank/DDBJ databases">
        <authorList>
            <person name="Meier V. D."/>
        </authorList>
    </citation>
    <scope>NUCLEOTIDE SEQUENCE</scope>
    <source>
        <strain evidence="2">AVDCRST_MAG06</strain>
    </source>
</reference>
<name>A0A6J4MZX7_9ACTN</name>
<sequence>DHDTGRVVAPRARGLPAGHSGPDRGRRRGDRHGRRRGQHVRARGGPAGGARRV</sequence>